<evidence type="ECO:0000259" key="1">
    <source>
        <dbReference type="Pfam" id="PF07687"/>
    </source>
</evidence>
<feature type="domain" description="Peptidase M20 dimerisation" evidence="1">
    <location>
        <begin position="180"/>
        <end position="283"/>
    </location>
</feature>
<dbReference type="SUPFAM" id="SSF53187">
    <property type="entry name" value="Zn-dependent exopeptidases"/>
    <property type="match status" value="1"/>
</dbReference>
<dbReference type="InterPro" id="IPR002933">
    <property type="entry name" value="Peptidase_M20"/>
</dbReference>
<dbReference type="AlphaFoldDB" id="A0A923RLL8"/>
<comment type="caution">
    <text evidence="2">The sequence shown here is derived from an EMBL/GenBank/DDBJ whole genome shotgun (WGS) entry which is preliminary data.</text>
</comment>
<dbReference type="Pfam" id="PF01546">
    <property type="entry name" value="Peptidase_M20"/>
    <property type="match status" value="1"/>
</dbReference>
<dbReference type="Proteomes" id="UP000649345">
    <property type="component" value="Unassembled WGS sequence"/>
</dbReference>
<dbReference type="Pfam" id="PF07687">
    <property type="entry name" value="M20_dimer"/>
    <property type="match status" value="1"/>
</dbReference>
<dbReference type="EMBL" id="JACOOR010000003">
    <property type="protein sequence ID" value="MBC5659363.1"/>
    <property type="molecule type" value="Genomic_DNA"/>
</dbReference>
<dbReference type="SUPFAM" id="SSF55031">
    <property type="entry name" value="Bacterial exopeptidase dimerisation domain"/>
    <property type="match status" value="1"/>
</dbReference>
<proteinExistence type="predicted"/>
<protein>
    <submittedName>
        <fullName evidence="2">Amidohydrolase</fullName>
    </submittedName>
</protein>
<sequence>MKQTEEWNSTKSRIEIQIKELRHQLHICPEISGQERKSRSAIKRFLEENTHFELHDCGAGFYAACRSSAPEQEKKGIAFRADYDALALPEGGAAHLCGHDGHAAALCGVALLLEQAKGEGRDPGRDVLFLFQPAEETGAGAAPCCELFDKEDIEEIYGAHNLPGFAFGEIYTKEGTFACGSEGLTLRFTGKPTHAAYPELGVSPAPAVGQLLTEIPAFLDKKEHGYGGMALCTVIGVQMGEKAFGAAAMKAEVWLTLRAERGADLEKLRQIILTRAEELAAQDSLTLEAEEQDVFPATENDKTSAEKVLKACGGRILQEPMRWSEDFGHYLKHCRGAFFGIGAGADHPGLHTETYEYPDGLLLRTAENFLKLL</sequence>
<dbReference type="PANTHER" id="PTHR11014:SF169">
    <property type="entry name" value="CLAN MH, FAMILY M20, PEPTIDASE T-LIKE METALLOPEPTIDASE"/>
    <property type="match status" value="1"/>
</dbReference>
<organism evidence="2 3">
    <name type="scientific">Anaerosacchariphilus hominis</name>
    <dbReference type="NCBI Taxonomy" id="2763017"/>
    <lineage>
        <taxon>Bacteria</taxon>
        <taxon>Bacillati</taxon>
        <taxon>Bacillota</taxon>
        <taxon>Clostridia</taxon>
        <taxon>Lachnospirales</taxon>
        <taxon>Lachnospiraceae</taxon>
        <taxon>Anaerosacchariphilus</taxon>
    </lineage>
</organism>
<dbReference type="InterPro" id="IPR011650">
    <property type="entry name" value="Peptidase_M20_dimer"/>
</dbReference>
<evidence type="ECO:0000313" key="3">
    <source>
        <dbReference type="Proteomes" id="UP000649345"/>
    </source>
</evidence>
<dbReference type="NCBIfam" id="TIGR01891">
    <property type="entry name" value="amidohydrolases"/>
    <property type="match status" value="1"/>
</dbReference>
<evidence type="ECO:0000313" key="2">
    <source>
        <dbReference type="EMBL" id="MBC5659363.1"/>
    </source>
</evidence>
<keyword evidence="3" id="KW-1185">Reference proteome</keyword>
<dbReference type="Gene3D" id="3.30.70.360">
    <property type="match status" value="1"/>
</dbReference>
<accession>A0A923RLL8</accession>
<dbReference type="RefSeq" id="WP_186871727.1">
    <property type="nucleotide sequence ID" value="NZ_JACOOR010000003.1"/>
</dbReference>
<reference evidence="2" key="1">
    <citation type="submission" date="2020-08" db="EMBL/GenBank/DDBJ databases">
        <title>Genome public.</title>
        <authorList>
            <person name="Liu C."/>
            <person name="Sun Q."/>
        </authorList>
    </citation>
    <scope>NUCLEOTIDE SEQUENCE</scope>
    <source>
        <strain evidence="2">NSJ-68</strain>
    </source>
</reference>
<dbReference type="GO" id="GO:0016787">
    <property type="term" value="F:hydrolase activity"/>
    <property type="evidence" value="ECO:0007669"/>
    <property type="project" value="InterPro"/>
</dbReference>
<dbReference type="InterPro" id="IPR017439">
    <property type="entry name" value="Amidohydrolase"/>
</dbReference>
<dbReference type="InterPro" id="IPR036264">
    <property type="entry name" value="Bact_exopeptidase_dim_dom"/>
</dbReference>
<gene>
    <name evidence="2" type="ORF">H8S44_06225</name>
</gene>
<dbReference type="Gene3D" id="3.40.630.10">
    <property type="entry name" value="Zn peptidases"/>
    <property type="match status" value="1"/>
</dbReference>
<name>A0A923RLL8_9FIRM</name>
<dbReference type="PANTHER" id="PTHR11014">
    <property type="entry name" value="PEPTIDASE M20 FAMILY MEMBER"/>
    <property type="match status" value="1"/>
</dbReference>